<dbReference type="STRING" id="1618443.UV73_C0018G0034"/>
<dbReference type="SFLD" id="SFLDF00027">
    <property type="entry name" value="p-type_atpase"/>
    <property type="match status" value="1"/>
</dbReference>
<dbReference type="SUPFAM" id="SSF81665">
    <property type="entry name" value="Calcium ATPase, transmembrane domain M"/>
    <property type="match status" value="1"/>
</dbReference>
<evidence type="ECO:0000256" key="10">
    <source>
        <dbReference type="SAM" id="Phobius"/>
    </source>
</evidence>
<dbReference type="Gene3D" id="3.40.1110.10">
    <property type="entry name" value="Calcium-transporting ATPase, cytoplasmic domain N"/>
    <property type="match status" value="1"/>
</dbReference>
<feature type="transmembrane region" description="Helical" evidence="10">
    <location>
        <begin position="760"/>
        <end position="782"/>
    </location>
</feature>
<dbReference type="InterPro" id="IPR044492">
    <property type="entry name" value="P_typ_ATPase_HD_dom"/>
</dbReference>
<dbReference type="Pfam" id="PF00122">
    <property type="entry name" value="E1-E2_ATPase"/>
    <property type="match status" value="1"/>
</dbReference>
<evidence type="ECO:0000256" key="7">
    <source>
        <dbReference type="ARBA" id="ARBA00022967"/>
    </source>
</evidence>
<dbReference type="SFLD" id="SFLDG00002">
    <property type="entry name" value="C1.7:_P-type_atpase_like"/>
    <property type="match status" value="1"/>
</dbReference>
<proteinExistence type="inferred from homology"/>
<evidence type="ECO:0000256" key="8">
    <source>
        <dbReference type="ARBA" id="ARBA00022989"/>
    </source>
</evidence>
<dbReference type="Proteomes" id="UP000034894">
    <property type="component" value="Unassembled WGS sequence"/>
</dbReference>
<feature type="domain" description="Cation-transporting P-type ATPase N-terminal" evidence="11">
    <location>
        <begin position="1"/>
        <end position="75"/>
    </location>
</feature>
<dbReference type="PRINTS" id="PR00120">
    <property type="entry name" value="HATPASE"/>
</dbReference>
<dbReference type="PANTHER" id="PTHR43294:SF21">
    <property type="entry name" value="CATION TRANSPORTING ATPASE"/>
    <property type="match status" value="1"/>
</dbReference>
<dbReference type="InterPro" id="IPR023298">
    <property type="entry name" value="ATPase_P-typ_TM_dom_sf"/>
</dbReference>
<feature type="transmembrane region" description="Helical" evidence="10">
    <location>
        <begin position="861"/>
        <end position="877"/>
    </location>
</feature>
<dbReference type="Pfam" id="PF13246">
    <property type="entry name" value="Cation_ATPase"/>
    <property type="match status" value="1"/>
</dbReference>
<feature type="transmembrane region" description="Helical" evidence="10">
    <location>
        <begin position="819"/>
        <end position="841"/>
    </location>
</feature>
<dbReference type="SUPFAM" id="SSF56784">
    <property type="entry name" value="HAD-like"/>
    <property type="match status" value="1"/>
</dbReference>
<dbReference type="PATRIC" id="fig|1618443.3.peg.1656"/>
<dbReference type="InterPro" id="IPR001757">
    <property type="entry name" value="P_typ_ATPase"/>
</dbReference>
<feature type="transmembrane region" description="Helical" evidence="10">
    <location>
        <begin position="47"/>
        <end position="73"/>
    </location>
</feature>
<feature type="transmembrane region" description="Helical" evidence="10">
    <location>
        <begin position="269"/>
        <end position="296"/>
    </location>
</feature>
<evidence type="ECO:0000313" key="12">
    <source>
        <dbReference type="EMBL" id="KKS95421.1"/>
    </source>
</evidence>
<dbReference type="EMBL" id="LCFP01000018">
    <property type="protein sequence ID" value="KKS95421.1"/>
    <property type="molecule type" value="Genomic_DNA"/>
</dbReference>
<dbReference type="GO" id="GO:0005886">
    <property type="term" value="C:plasma membrane"/>
    <property type="evidence" value="ECO:0007669"/>
    <property type="project" value="UniProtKB-SubCell"/>
</dbReference>
<name>A0A0G1FJY3_9BACT</name>
<dbReference type="InterPro" id="IPR023299">
    <property type="entry name" value="ATPase_P-typ_cyto_dom_N"/>
</dbReference>
<evidence type="ECO:0000256" key="6">
    <source>
        <dbReference type="ARBA" id="ARBA00022840"/>
    </source>
</evidence>
<evidence type="ECO:0000259" key="11">
    <source>
        <dbReference type="SMART" id="SM00831"/>
    </source>
</evidence>
<dbReference type="PROSITE" id="PS00154">
    <property type="entry name" value="ATPASE_E1_E2"/>
    <property type="match status" value="1"/>
</dbReference>
<dbReference type="GO" id="GO:0005524">
    <property type="term" value="F:ATP binding"/>
    <property type="evidence" value="ECO:0007669"/>
    <property type="project" value="UniProtKB-KW"/>
</dbReference>
<keyword evidence="4 10" id="KW-0812">Transmembrane</keyword>
<dbReference type="InterPro" id="IPR050510">
    <property type="entry name" value="Cation_transp_ATPase_P-type"/>
</dbReference>
<evidence type="ECO:0000256" key="2">
    <source>
        <dbReference type="ARBA" id="ARBA00005675"/>
    </source>
</evidence>
<keyword evidence="12" id="KW-0378">Hydrolase</keyword>
<dbReference type="SFLD" id="SFLDS00003">
    <property type="entry name" value="Haloacid_Dehalogenase"/>
    <property type="match status" value="1"/>
</dbReference>
<dbReference type="NCBIfam" id="TIGR01494">
    <property type="entry name" value="ATPase_P-type"/>
    <property type="match status" value="2"/>
</dbReference>
<dbReference type="InterPro" id="IPR023214">
    <property type="entry name" value="HAD_sf"/>
</dbReference>
<dbReference type="SUPFAM" id="SSF81660">
    <property type="entry name" value="Metal cation-transporting ATPase, ATP-binding domain N"/>
    <property type="match status" value="1"/>
</dbReference>
<dbReference type="SUPFAM" id="SSF81653">
    <property type="entry name" value="Calcium ATPase, transduction domain A"/>
    <property type="match status" value="1"/>
</dbReference>
<evidence type="ECO:0000256" key="4">
    <source>
        <dbReference type="ARBA" id="ARBA00022692"/>
    </source>
</evidence>
<dbReference type="Gene3D" id="2.70.150.10">
    <property type="entry name" value="Calcium-transporting ATPase, cytoplasmic transduction domain A"/>
    <property type="match status" value="1"/>
</dbReference>
<feature type="transmembrane region" description="Helical" evidence="10">
    <location>
        <begin position="79"/>
        <end position="98"/>
    </location>
</feature>
<dbReference type="InterPro" id="IPR036412">
    <property type="entry name" value="HAD-like_sf"/>
</dbReference>
<dbReference type="Gene3D" id="3.40.50.1000">
    <property type="entry name" value="HAD superfamily/HAD-like"/>
    <property type="match status" value="1"/>
</dbReference>
<dbReference type="InterPro" id="IPR006068">
    <property type="entry name" value="ATPase_P-typ_cation-transptr_C"/>
</dbReference>
<dbReference type="PANTHER" id="PTHR43294">
    <property type="entry name" value="SODIUM/POTASSIUM-TRANSPORTING ATPASE SUBUNIT ALPHA"/>
    <property type="match status" value="1"/>
</dbReference>
<keyword evidence="5" id="KW-0547">Nucleotide-binding</keyword>
<dbReference type="InterPro" id="IPR004014">
    <property type="entry name" value="ATPase_P-typ_cation-transptr_N"/>
</dbReference>
<comment type="subcellular location">
    <subcellularLocation>
        <location evidence="1">Cell membrane</location>
        <topology evidence="1">Multi-pass membrane protein</topology>
    </subcellularLocation>
</comment>
<evidence type="ECO:0000256" key="1">
    <source>
        <dbReference type="ARBA" id="ARBA00004651"/>
    </source>
</evidence>
<dbReference type="Pfam" id="PF00690">
    <property type="entry name" value="Cation_ATPase_N"/>
    <property type="match status" value="1"/>
</dbReference>
<dbReference type="PRINTS" id="PR00119">
    <property type="entry name" value="CATATPASE"/>
</dbReference>
<dbReference type="Gene3D" id="1.20.1110.10">
    <property type="entry name" value="Calcium-transporting ATPase, transmembrane domain"/>
    <property type="match status" value="1"/>
</dbReference>
<evidence type="ECO:0000256" key="3">
    <source>
        <dbReference type="ARBA" id="ARBA00022475"/>
    </source>
</evidence>
<dbReference type="Pfam" id="PF00689">
    <property type="entry name" value="Cation_ATPase_C"/>
    <property type="match status" value="1"/>
</dbReference>
<organism evidence="12 13">
    <name type="scientific">Candidatus Gottesmanbacteria bacterium GW2011_GWA2_43_14</name>
    <dbReference type="NCBI Taxonomy" id="1618443"/>
    <lineage>
        <taxon>Bacteria</taxon>
        <taxon>Candidatus Gottesmaniibacteriota</taxon>
    </lineage>
</organism>
<keyword evidence="9 10" id="KW-0472">Membrane</keyword>
<dbReference type="EC" id="3.6.3.8" evidence="12"/>
<reference evidence="12 13" key="1">
    <citation type="journal article" date="2015" name="Nature">
        <title>rRNA introns, odd ribosomes, and small enigmatic genomes across a large radiation of phyla.</title>
        <authorList>
            <person name="Brown C.T."/>
            <person name="Hug L.A."/>
            <person name="Thomas B.C."/>
            <person name="Sharon I."/>
            <person name="Castelle C.J."/>
            <person name="Singh A."/>
            <person name="Wilkins M.J."/>
            <person name="Williams K.H."/>
            <person name="Banfield J.F."/>
        </authorList>
    </citation>
    <scope>NUCLEOTIDE SEQUENCE [LARGE SCALE GENOMIC DNA]</scope>
</reference>
<accession>A0A0G1FJY3</accession>
<dbReference type="Pfam" id="PF08282">
    <property type="entry name" value="Hydrolase_3"/>
    <property type="match status" value="1"/>
</dbReference>
<keyword evidence="7" id="KW-1278">Translocase</keyword>
<keyword evidence="6" id="KW-0067">ATP-binding</keyword>
<dbReference type="InterPro" id="IPR008250">
    <property type="entry name" value="ATPase_P-typ_transduc_dom_A_sf"/>
</dbReference>
<dbReference type="GO" id="GO:0016887">
    <property type="term" value="F:ATP hydrolysis activity"/>
    <property type="evidence" value="ECO:0007669"/>
    <property type="project" value="InterPro"/>
</dbReference>
<dbReference type="SMART" id="SM00831">
    <property type="entry name" value="Cation_ATPase_N"/>
    <property type="match status" value="1"/>
</dbReference>
<keyword evidence="8 10" id="KW-1133">Transmembrane helix</keyword>
<dbReference type="AlphaFoldDB" id="A0A0G1FJY3"/>
<comment type="caution">
    <text evidence="12">The sequence shown here is derived from an EMBL/GenBank/DDBJ whole genome shotgun (WGS) entry which is preliminary data.</text>
</comment>
<evidence type="ECO:0000256" key="5">
    <source>
        <dbReference type="ARBA" id="ARBA00022741"/>
    </source>
</evidence>
<evidence type="ECO:0000256" key="9">
    <source>
        <dbReference type="ARBA" id="ARBA00023136"/>
    </source>
</evidence>
<dbReference type="InterPro" id="IPR018303">
    <property type="entry name" value="ATPase_P-typ_P_site"/>
</dbReference>
<feature type="transmembrane region" description="Helical" evidence="10">
    <location>
        <begin position="239"/>
        <end position="257"/>
    </location>
</feature>
<dbReference type="InterPro" id="IPR059000">
    <property type="entry name" value="ATPase_P-type_domA"/>
</dbReference>
<keyword evidence="3" id="KW-1003">Cell membrane</keyword>
<evidence type="ECO:0000313" key="13">
    <source>
        <dbReference type="Proteomes" id="UP000034894"/>
    </source>
</evidence>
<sequence>MYYKKTVEKIVSELKTDLELGLSLHEAKRRLAEYGPNSLPEKPKPPLILNFIGQFKNLLVFILLIAAIISLLLGDALDAIAIFSIVLVNATIGFVQEIQAERTLESLKQKEILKATVVRDGTINEIPAAELVIGDVIILEEGQKIPADARVAESFSLQVDESILTGESLSVFKDVKELNRELPLADWTNILFKDTEAVSGRGKAVVIAIGATTQIGKIAQALHDTSDEKTPLTLELEKVGRMLTTVIGIIALSVFFLNLLQNISWVESLLISISLAVAAIPEGLPAIVTVVLSLGVKRLAERKSIIKKLPATETLGAVRMIATDKTGTLTQNKINVVKIISDKFKISVQGIGYQLSGKFYDQKGKALKVENNPALKTLLTAGVLANNAVLKLGSGDTKPLGDATEAALLVAAYRAGLDPETIKKQQTRVFELPFSSERKMMSVISLNRQGSYYLYSKGAPEIMMNLLNLPQGGKEKIMAENELLAKDGLRVLLLAGKKLSRKDAEKAIKNNKVSEAGLEYLGLAAMQDPLRPEVKSAIAQAKRAGIRTIMITGDHKDTARTIAREAGIIGADEAILTEDDIGKMAVKELSIAIENGASVFARISPLGKLKIIEAIKQIPGTQVAVTGDGVNDAPALKASHIGIAMGQTGTDITREVADMVITDDNYATIVDAIREGRVIFANLVKFIRYLISCNLSEVIVVTAAVLFGTPIPLFPIQILWVNLVTDGFPALALGMDPPEYDVMKRPPRDLSQGLLHRKRWIYMLIEGSVIGISTFLLFLFALSRYNYAVAQTMAFSTLAFAQLVHAFNNRSTRLSLFKMGFFSNHYLVSAAAVSIMLQYLVVQSAFGNRIFKTAGLTATEWGYIAVFSLIPLLFVEIKKQLRFKFLP</sequence>
<protein>
    <submittedName>
        <fullName evidence="12">P-type HAD superfamily ATPase, Ca2+-transporting ATPase</fullName>
        <ecNumber evidence="12">3.6.3.8</ecNumber>
    </submittedName>
</protein>
<comment type="similarity">
    <text evidence="2">Belongs to the cation transport ATPase (P-type) (TC 3.A.3) family. Type IIA subfamily.</text>
</comment>
<gene>
    <name evidence="12" type="ORF">UV73_C0018G0034</name>
</gene>